<feature type="region of interest" description="Disordered" evidence="1">
    <location>
        <begin position="156"/>
        <end position="231"/>
    </location>
</feature>
<feature type="compositionally biased region" description="Low complexity" evidence="1">
    <location>
        <begin position="422"/>
        <end position="448"/>
    </location>
</feature>
<feature type="compositionally biased region" description="Basic and acidic residues" evidence="1">
    <location>
        <begin position="322"/>
        <end position="334"/>
    </location>
</feature>
<gene>
    <name evidence="2" type="ORF">GSI_03802</name>
</gene>
<comment type="caution">
    <text evidence="2">The sequence shown here is derived from an EMBL/GenBank/DDBJ whole genome shotgun (WGS) entry which is preliminary data.</text>
</comment>
<dbReference type="EMBL" id="AYKW01000006">
    <property type="protein sequence ID" value="PIL34091.1"/>
    <property type="molecule type" value="Genomic_DNA"/>
</dbReference>
<feature type="region of interest" description="Disordered" evidence="1">
    <location>
        <begin position="284"/>
        <end position="368"/>
    </location>
</feature>
<feature type="region of interest" description="Disordered" evidence="1">
    <location>
        <begin position="419"/>
        <end position="448"/>
    </location>
</feature>
<dbReference type="AlphaFoldDB" id="A0A2G8SJY8"/>
<feature type="region of interest" description="Disordered" evidence="1">
    <location>
        <begin position="87"/>
        <end position="107"/>
    </location>
</feature>
<dbReference type="OrthoDB" id="3262547at2759"/>
<evidence type="ECO:0000313" key="3">
    <source>
        <dbReference type="Proteomes" id="UP000230002"/>
    </source>
</evidence>
<proteinExistence type="predicted"/>
<dbReference type="Proteomes" id="UP000230002">
    <property type="component" value="Unassembled WGS sequence"/>
</dbReference>
<organism evidence="2 3">
    <name type="scientific">Ganoderma sinense ZZ0214-1</name>
    <dbReference type="NCBI Taxonomy" id="1077348"/>
    <lineage>
        <taxon>Eukaryota</taxon>
        <taxon>Fungi</taxon>
        <taxon>Dikarya</taxon>
        <taxon>Basidiomycota</taxon>
        <taxon>Agaricomycotina</taxon>
        <taxon>Agaricomycetes</taxon>
        <taxon>Polyporales</taxon>
        <taxon>Polyporaceae</taxon>
        <taxon>Ganoderma</taxon>
    </lineage>
</organism>
<feature type="compositionally biased region" description="Basic and acidic residues" evidence="1">
    <location>
        <begin position="195"/>
        <end position="204"/>
    </location>
</feature>
<name>A0A2G8SJY8_9APHY</name>
<evidence type="ECO:0000313" key="2">
    <source>
        <dbReference type="EMBL" id="PIL34091.1"/>
    </source>
</evidence>
<sequence>MASLVDHVDRISALASSVRASATRTSNTNIAGPFTRAILDTPLGDLIRDIDPAEIGLFTLVQPQQPAVAETDTGNVEIGRVEFLGATPLRKPPSSKHATRDGMRAPREHDPEVYANAALKYLERYQSIRPMPRASEQALQITERLQEVRESIQNLSEQLKQHSDADAAPPPLSPKSAVKQEERQISDLQSQIQYLRERKEELTKKPRIPLKGKREPKPPTTAPLAEAPDEREETFWNTPGAAARTLHFTGDSLLDEEVDLADVSTTSFGTPVVRQKKVPNLQVEEQVVERENEEPADDIEEEDEVDEVLGEADTAEPTVTFEKLEMPDYQRRSPPEPSPEPEEVNAESTSPQDVEPPMAATPHHRHKVKVTTELERIVEKIWATVGEVIMPGHPFDALGKSTNKSKPPRAKETMTYLRELSARSPTPSSPSASSFSSFSAPSGPSTAPTAQQVLTAHMLLSLLGAPSQALTLRALKEALTEKASSVGASTGAGLIGGSAVTKPLYGCVAKRLLKIERGAGEQLVKFDL</sequence>
<feature type="compositionally biased region" description="Acidic residues" evidence="1">
    <location>
        <begin position="291"/>
        <end position="314"/>
    </location>
</feature>
<accession>A0A2G8SJY8</accession>
<dbReference type="STRING" id="1077348.A0A2G8SJY8"/>
<evidence type="ECO:0000256" key="1">
    <source>
        <dbReference type="SAM" id="MobiDB-lite"/>
    </source>
</evidence>
<protein>
    <submittedName>
        <fullName evidence="2">Uncharacterized protein</fullName>
    </submittedName>
</protein>
<reference evidence="2 3" key="1">
    <citation type="journal article" date="2015" name="Sci. Rep.">
        <title>Chromosome-level genome map provides insights into diverse defense mechanisms in the medicinal fungus Ganoderma sinense.</title>
        <authorList>
            <person name="Zhu Y."/>
            <person name="Xu J."/>
            <person name="Sun C."/>
            <person name="Zhou S."/>
            <person name="Xu H."/>
            <person name="Nelson D.R."/>
            <person name="Qian J."/>
            <person name="Song J."/>
            <person name="Luo H."/>
            <person name="Xiang L."/>
            <person name="Li Y."/>
            <person name="Xu Z."/>
            <person name="Ji A."/>
            <person name="Wang L."/>
            <person name="Lu S."/>
            <person name="Hayward A."/>
            <person name="Sun W."/>
            <person name="Li X."/>
            <person name="Schwartz D.C."/>
            <person name="Wang Y."/>
            <person name="Chen S."/>
        </authorList>
    </citation>
    <scope>NUCLEOTIDE SEQUENCE [LARGE SCALE GENOMIC DNA]</scope>
    <source>
        <strain evidence="2 3">ZZ0214-1</strain>
    </source>
</reference>
<feature type="compositionally biased region" description="Basic and acidic residues" evidence="1">
    <location>
        <begin position="98"/>
        <end position="107"/>
    </location>
</feature>
<keyword evidence="3" id="KW-1185">Reference proteome</keyword>